<dbReference type="SUPFAM" id="SSF52743">
    <property type="entry name" value="Subtilisin-like"/>
    <property type="match status" value="1"/>
</dbReference>
<reference evidence="9 10" key="1">
    <citation type="submission" date="2018-07" db="EMBL/GenBank/DDBJ databases">
        <title>Halioglobus sp. genome submission.</title>
        <authorList>
            <person name="Ye M.-Q."/>
            <person name="Du Z.-J."/>
        </authorList>
    </citation>
    <scope>NUCLEOTIDE SEQUENCE [LARGE SCALE GENOMIC DNA]</scope>
    <source>
        <strain evidence="9 10">U0301</strain>
    </source>
</reference>
<keyword evidence="4 6" id="KW-0720">Serine protease</keyword>
<dbReference type="RefSeq" id="WP_117954340.1">
    <property type="nucleotide sequence ID" value="NZ_QRAN01000010.1"/>
</dbReference>
<dbReference type="InterPro" id="IPR035914">
    <property type="entry name" value="Sperma_CUB_dom_sf"/>
</dbReference>
<comment type="similarity">
    <text evidence="1 6">Belongs to the peptidase S8 family.</text>
</comment>
<evidence type="ECO:0000256" key="3">
    <source>
        <dbReference type="ARBA" id="ARBA00022801"/>
    </source>
</evidence>
<evidence type="ECO:0000256" key="5">
    <source>
        <dbReference type="ARBA" id="ARBA00023157"/>
    </source>
</evidence>
<dbReference type="SUPFAM" id="SSF49854">
    <property type="entry name" value="Spermadhesin, CUB domain"/>
    <property type="match status" value="1"/>
</dbReference>
<dbReference type="Pfam" id="PF00431">
    <property type="entry name" value="CUB"/>
    <property type="match status" value="1"/>
</dbReference>
<feature type="domain" description="CUB" evidence="8">
    <location>
        <begin position="458"/>
        <end position="567"/>
    </location>
</feature>
<evidence type="ECO:0000256" key="6">
    <source>
        <dbReference type="PROSITE-ProRule" id="PRU01240"/>
    </source>
</evidence>
<sequence length="571" mass="60707">MISSSLFTASVAQRVLLATLLISLPAFAQQVPPSFPYLDSINAPAALPVPARDRPVVIAVVDDGVLTTHRELRGLIWANPAEIAGNGVDDDGNGLRDDWQGWDVADNNALVTPPAGRPEFYHGTHLAGVIARIVRRAYGEDAGRLVRIMPVKVLQDAAPTTDLKHAYQGVEYAIAAGADIILSAWGMAALSPDESRILDHARDSGILVIASAGNYPDERDQFPAAHPAVLAVSSVDGQGRRVANANFGPFVDIAAPGNGIEAAGIASDTAYQTHDGTSGAAAMVAAAAAMVQIAHPGFGPGEVTACLLDAAQPLQLAATTELAKMGSGSLDIQAALACELLSGKPEASARLDRSRGYLHPAGAAQALEWVIAPAGNIKGLRFAPVFSRAYNPGDRLEFRQGASGAGEPVASFPLSALPEEYFLAGDSAHVSYLPAAASAADWLLGYRADTVDTRTLYCRGTTRLMEEGEFTDGSGEHNYSYNTDCKWLITAPPGKRVQFRFSAMDTETRRDLVYFFNGAGTHEDIMAIFSGRELPPELTTWSNQVLVWFVTDGQNQGRGWRAQYRFIDPAP</sequence>
<organism evidence="9 10">
    <name type="scientific">Seongchinamella sediminis</name>
    <dbReference type="NCBI Taxonomy" id="2283635"/>
    <lineage>
        <taxon>Bacteria</taxon>
        <taxon>Pseudomonadati</taxon>
        <taxon>Pseudomonadota</taxon>
        <taxon>Gammaproteobacteria</taxon>
        <taxon>Cellvibrionales</taxon>
        <taxon>Halieaceae</taxon>
        <taxon>Seongchinamella</taxon>
    </lineage>
</organism>
<dbReference type="PROSITE" id="PS00136">
    <property type="entry name" value="SUBTILASE_ASP"/>
    <property type="match status" value="1"/>
</dbReference>
<keyword evidence="2 6" id="KW-0645">Protease</keyword>
<feature type="active site" description="Charge relay system" evidence="6">
    <location>
        <position position="278"/>
    </location>
</feature>
<dbReference type="EMBL" id="QRAN01000010">
    <property type="protein sequence ID" value="RLQ21747.1"/>
    <property type="molecule type" value="Genomic_DNA"/>
</dbReference>
<keyword evidence="7" id="KW-0732">Signal</keyword>
<dbReference type="PROSITE" id="PS01180">
    <property type="entry name" value="CUB"/>
    <property type="match status" value="1"/>
</dbReference>
<evidence type="ECO:0000256" key="7">
    <source>
        <dbReference type="SAM" id="SignalP"/>
    </source>
</evidence>
<dbReference type="InterPro" id="IPR000209">
    <property type="entry name" value="Peptidase_S8/S53_dom"/>
</dbReference>
<dbReference type="GO" id="GO:0004252">
    <property type="term" value="F:serine-type endopeptidase activity"/>
    <property type="evidence" value="ECO:0007669"/>
    <property type="project" value="UniProtKB-UniRule"/>
</dbReference>
<dbReference type="InterPro" id="IPR036852">
    <property type="entry name" value="Peptidase_S8/S53_dom_sf"/>
</dbReference>
<name>A0A3L7DW04_9GAMM</name>
<dbReference type="PRINTS" id="PR00723">
    <property type="entry name" value="SUBTILISIN"/>
</dbReference>
<evidence type="ECO:0000256" key="4">
    <source>
        <dbReference type="ARBA" id="ARBA00022825"/>
    </source>
</evidence>
<protein>
    <recommendedName>
        <fullName evidence="8">CUB domain-containing protein</fullName>
    </recommendedName>
</protein>
<feature type="active site" description="Charge relay system" evidence="6">
    <location>
        <position position="62"/>
    </location>
</feature>
<evidence type="ECO:0000256" key="1">
    <source>
        <dbReference type="ARBA" id="ARBA00011073"/>
    </source>
</evidence>
<dbReference type="AlphaFoldDB" id="A0A3L7DW04"/>
<dbReference type="SMART" id="SM00042">
    <property type="entry name" value="CUB"/>
    <property type="match status" value="1"/>
</dbReference>
<dbReference type="InterPro" id="IPR000859">
    <property type="entry name" value="CUB_dom"/>
</dbReference>
<dbReference type="InterPro" id="IPR015500">
    <property type="entry name" value="Peptidase_S8_subtilisin-rel"/>
</dbReference>
<evidence type="ECO:0000313" key="10">
    <source>
        <dbReference type="Proteomes" id="UP000265509"/>
    </source>
</evidence>
<dbReference type="Pfam" id="PF00082">
    <property type="entry name" value="Peptidase_S8"/>
    <property type="match status" value="1"/>
</dbReference>
<proteinExistence type="inferred from homology"/>
<evidence type="ECO:0000259" key="8">
    <source>
        <dbReference type="PROSITE" id="PS01180"/>
    </source>
</evidence>
<dbReference type="PROSITE" id="PS51892">
    <property type="entry name" value="SUBTILASE"/>
    <property type="match status" value="1"/>
</dbReference>
<dbReference type="InterPro" id="IPR023827">
    <property type="entry name" value="Peptidase_S8_Asp-AS"/>
</dbReference>
<dbReference type="Gene3D" id="2.60.120.290">
    <property type="entry name" value="Spermadhesin, CUB domain"/>
    <property type="match status" value="1"/>
</dbReference>
<gene>
    <name evidence="9" type="ORF">DWB85_10680</name>
</gene>
<feature type="chain" id="PRO_5018210115" description="CUB domain-containing protein" evidence="7">
    <location>
        <begin position="29"/>
        <end position="571"/>
    </location>
</feature>
<dbReference type="Proteomes" id="UP000265509">
    <property type="component" value="Unassembled WGS sequence"/>
</dbReference>
<dbReference type="PANTHER" id="PTHR43399:SF4">
    <property type="entry name" value="CELL WALL-ASSOCIATED PROTEASE"/>
    <property type="match status" value="1"/>
</dbReference>
<feature type="active site" description="Charge relay system" evidence="6">
    <location>
        <position position="122"/>
    </location>
</feature>
<dbReference type="PANTHER" id="PTHR43399">
    <property type="entry name" value="SUBTILISIN-RELATED"/>
    <property type="match status" value="1"/>
</dbReference>
<accession>A0A3L7DW04</accession>
<dbReference type="CDD" id="cd00041">
    <property type="entry name" value="CUB"/>
    <property type="match status" value="1"/>
</dbReference>
<dbReference type="Gene3D" id="3.40.50.200">
    <property type="entry name" value="Peptidase S8/S53 domain"/>
    <property type="match status" value="1"/>
</dbReference>
<comment type="caution">
    <text evidence="9">The sequence shown here is derived from an EMBL/GenBank/DDBJ whole genome shotgun (WGS) entry which is preliminary data.</text>
</comment>
<dbReference type="GO" id="GO:0006508">
    <property type="term" value="P:proteolysis"/>
    <property type="evidence" value="ECO:0007669"/>
    <property type="project" value="UniProtKB-KW"/>
</dbReference>
<evidence type="ECO:0000256" key="2">
    <source>
        <dbReference type="ARBA" id="ARBA00022670"/>
    </source>
</evidence>
<evidence type="ECO:0000313" key="9">
    <source>
        <dbReference type="EMBL" id="RLQ21747.1"/>
    </source>
</evidence>
<feature type="signal peptide" evidence="7">
    <location>
        <begin position="1"/>
        <end position="28"/>
    </location>
</feature>
<keyword evidence="10" id="KW-1185">Reference proteome</keyword>
<dbReference type="OrthoDB" id="9790784at2"/>
<keyword evidence="5" id="KW-1015">Disulfide bond</keyword>
<dbReference type="InterPro" id="IPR051048">
    <property type="entry name" value="Peptidase_S8/S53_subtilisin"/>
</dbReference>
<keyword evidence="3 6" id="KW-0378">Hydrolase</keyword>